<gene>
    <name evidence="1" type="ORF">P171DRAFT_63611</name>
</gene>
<proteinExistence type="predicted"/>
<dbReference type="EMBL" id="MU001504">
    <property type="protein sequence ID" value="KAF2442211.1"/>
    <property type="molecule type" value="Genomic_DNA"/>
</dbReference>
<dbReference type="Proteomes" id="UP000799764">
    <property type="component" value="Unassembled WGS sequence"/>
</dbReference>
<dbReference type="PROSITE" id="PS51257">
    <property type="entry name" value="PROKAR_LIPOPROTEIN"/>
    <property type="match status" value="1"/>
</dbReference>
<dbReference type="AlphaFoldDB" id="A0A9P4PFZ2"/>
<comment type="caution">
    <text evidence="1">The sequence shown here is derived from an EMBL/GenBank/DDBJ whole genome shotgun (WGS) entry which is preliminary data.</text>
</comment>
<evidence type="ECO:0000313" key="2">
    <source>
        <dbReference type="Proteomes" id="UP000799764"/>
    </source>
</evidence>
<reference evidence="1" key="1">
    <citation type="journal article" date="2020" name="Stud. Mycol.">
        <title>101 Dothideomycetes genomes: a test case for predicting lifestyles and emergence of pathogens.</title>
        <authorList>
            <person name="Haridas S."/>
            <person name="Albert R."/>
            <person name="Binder M."/>
            <person name="Bloem J."/>
            <person name="Labutti K."/>
            <person name="Salamov A."/>
            <person name="Andreopoulos B."/>
            <person name="Baker S."/>
            <person name="Barry K."/>
            <person name="Bills G."/>
            <person name="Bluhm B."/>
            <person name="Cannon C."/>
            <person name="Castanera R."/>
            <person name="Culley D."/>
            <person name="Daum C."/>
            <person name="Ezra D."/>
            <person name="Gonzalez J."/>
            <person name="Henrissat B."/>
            <person name="Kuo A."/>
            <person name="Liang C."/>
            <person name="Lipzen A."/>
            <person name="Lutzoni F."/>
            <person name="Magnuson J."/>
            <person name="Mondo S."/>
            <person name="Nolan M."/>
            <person name="Ohm R."/>
            <person name="Pangilinan J."/>
            <person name="Park H.-J."/>
            <person name="Ramirez L."/>
            <person name="Alfaro M."/>
            <person name="Sun H."/>
            <person name="Tritt A."/>
            <person name="Yoshinaga Y."/>
            <person name="Zwiers L.-H."/>
            <person name="Turgeon B."/>
            <person name="Goodwin S."/>
            <person name="Spatafora J."/>
            <person name="Crous P."/>
            <person name="Grigoriev I."/>
        </authorList>
    </citation>
    <scope>NUCLEOTIDE SEQUENCE</scope>
    <source>
        <strain evidence="1">CBS 690.94</strain>
    </source>
</reference>
<organism evidence="1 2">
    <name type="scientific">Karstenula rhodostoma CBS 690.94</name>
    <dbReference type="NCBI Taxonomy" id="1392251"/>
    <lineage>
        <taxon>Eukaryota</taxon>
        <taxon>Fungi</taxon>
        <taxon>Dikarya</taxon>
        <taxon>Ascomycota</taxon>
        <taxon>Pezizomycotina</taxon>
        <taxon>Dothideomycetes</taxon>
        <taxon>Pleosporomycetidae</taxon>
        <taxon>Pleosporales</taxon>
        <taxon>Massarineae</taxon>
        <taxon>Didymosphaeriaceae</taxon>
        <taxon>Karstenula</taxon>
    </lineage>
</organism>
<evidence type="ECO:0000313" key="1">
    <source>
        <dbReference type="EMBL" id="KAF2442211.1"/>
    </source>
</evidence>
<protein>
    <submittedName>
        <fullName evidence="1">Uncharacterized protein</fullName>
    </submittedName>
</protein>
<name>A0A9P4PFZ2_9PLEO</name>
<keyword evidence="2" id="KW-1185">Reference proteome</keyword>
<sequence length="163" mass="18151">MCGGKECRIRLGLVGRAGTAVLGIVYGCHMRGEWMAPRGTRSTEGRIVPDPLGRALADAMHCRAASRECESSTAIDRRLVNSCLVEEHNVISMVVVAFARRFHHRVTHHPPAGDQSTTPHSRRRVTLSRPIIRATQLTRHIPLSTRRHVPFAFFSRVVADWVG</sequence>
<accession>A0A9P4PFZ2</accession>